<evidence type="ECO:0000259" key="4">
    <source>
        <dbReference type="PROSITE" id="PS50102"/>
    </source>
</evidence>
<dbReference type="InterPro" id="IPR035979">
    <property type="entry name" value="RBD_domain_sf"/>
</dbReference>
<dbReference type="SUPFAM" id="SSF54928">
    <property type="entry name" value="RNA-binding domain, RBD"/>
    <property type="match status" value="1"/>
</dbReference>
<evidence type="ECO:0000256" key="3">
    <source>
        <dbReference type="SAM" id="MobiDB-lite"/>
    </source>
</evidence>
<dbReference type="GO" id="GO:0003723">
    <property type="term" value="F:RNA binding"/>
    <property type="evidence" value="ECO:0007669"/>
    <property type="project" value="UniProtKB-UniRule"/>
</dbReference>
<dbReference type="EMBL" id="ML978072">
    <property type="protein sequence ID" value="KAF2012689.1"/>
    <property type="molecule type" value="Genomic_DNA"/>
</dbReference>
<evidence type="ECO:0000313" key="6">
    <source>
        <dbReference type="Proteomes" id="UP000799778"/>
    </source>
</evidence>
<evidence type="ECO:0000256" key="2">
    <source>
        <dbReference type="PROSITE-ProRule" id="PRU00176"/>
    </source>
</evidence>
<protein>
    <recommendedName>
        <fullName evidence="4">RRM domain-containing protein</fullName>
    </recommendedName>
</protein>
<gene>
    <name evidence="5" type="ORF">BU24DRAFT_484416</name>
</gene>
<dbReference type="OrthoDB" id="417481at2759"/>
<feature type="compositionally biased region" description="Low complexity" evidence="3">
    <location>
        <begin position="14"/>
        <end position="33"/>
    </location>
</feature>
<dbReference type="PANTHER" id="PTHR23189">
    <property type="entry name" value="RNA RECOGNITION MOTIF-CONTAINING"/>
    <property type="match status" value="1"/>
</dbReference>
<sequence length="620" mass="69024">MSHRSPESINTVVGGPSSSPTSDGTYPTTTYSPEASHDYFPPQNAGQAPAPPPHVVYAPTVPGLFGATAPSVVPPPVYPIAAPVGGPGAFASVPLAGVIPGGIPHVVQPPAPSVVEEIRPTVFLDELDPRAGVFHSRYLEISGGDEYGHLIKDMVILMKTEDDMFDHGSILTQKDDLTRVWIYFDDTRAARQAYMYLRQLQFEVRYALQSVYAQAAKQDVLAIDRNEGQIALKMLTRSVQVFNNDSLLADIVKTTCSHIGEVRLVRQLRKSQHSNGFTFTYRVEFFSVLDANRAVTLLKDRNPLAEHNSNARAYPWETVRVERYSGVEVDTSIRPPLRGKQYIYRSRDAHNRVYVTRVLAGLDVRSTLMLRNIPNEMNWMGLKKIMDAICIGSYDFVYLRMDFTTQANVGYAFINFSDLNGIVAFVNALDGQQWTGYRSTKAVEISYATIQGKEALVTKFRNSSVMQESPNCKPRLFNTFDDVQCGLSYSYVGTEQAFPEPDNIPKLQRSCASASQNGLFPPKHKSVTQTAPRVHHTSDMHGNGHHTGPHAELNISIDSVPQDVQQFCENWYARSQGGYRVPFLQIPQSIVVHFLQMHFDAMRLQHQQASAPGPLPQAHL</sequence>
<dbReference type="InterPro" id="IPR000504">
    <property type="entry name" value="RRM_dom"/>
</dbReference>
<feature type="region of interest" description="Disordered" evidence="3">
    <location>
        <begin position="518"/>
        <end position="550"/>
    </location>
</feature>
<feature type="domain" description="RRM" evidence="4">
    <location>
        <begin position="366"/>
        <end position="450"/>
    </location>
</feature>
<accession>A0A6A5XIJ3</accession>
<dbReference type="InterPro" id="IPR012677">
    <property type="entry name" value="Nucleotide-bd_a/b_plait_sf"/>
</dbReference>
<dbReference type="RefSeq" id="XP_033381028.1">
    <property type="nucleotide sequence ID" value="XM_033533338.1"/>
</dbReference>
<dbReference type="Pfam" id="PF04059">
    <property type="entry name" value="RRM_2"/>
    <property type="match status" value="1"/>
</dbReference>
<dbReference type="Gene3D" id="3.30.70.330">
    <property type="match status" value="1"/>
</dbReference>
<name>A0A6A5XIJ3_9PLEO</name>
<evidence type="ECO:0000313" key="5">
    <source>
        <dbReference type="EMBL" id="KAF2012689.1"/>
    </source>
</evidence>
<dbReference type="PROSITE" id="PS50102">
    <property type="entry name" value="RRM"/>
    <property type="match status" value="1"/>
</dbReference>
<dbReference type="GeneID" id="54290735"/>
<organism evidence="5 6">
    <name type="scientific">Aaosphaeria arxii CBS 175.79</name>
    <dbReference type="NCBI Taxonomy" id="1450172"/>
    <lineage>
        <taxon>Eukaryota</taxon>
        <taxon>Fungi</taxon>
        <taxon>Dikarya</taxon>
        <taxon>Ascomycota</taxon>
        <taxon>Pezizomycotina</taxon>
        <taxon>Dothideomycetes</taxon>
        <taxon>Pleosporomycetidae</taxon>
        <taxon>Pleosporales</taxon>
        <taxon>Pleosporales incertae sedis</taxon>
        <taxon>Aaosphaeria</taxon>
    </lineage>
</organism>
<keyword evidence="6" id="KW-1185">Reference proteome</keyword>
<evidence type="ECO:0000256" key="1">
    <source>
        <dbReference type="ARBA" id="ARBA00022884"/>
    </source>
</evidence>
<dbReference type="Proteomes" id="UP000799778">
    <property type="component" value="Unassembled WGS sequence"/>
</dbReference>
<dbReference type="AlphaFoldDB" id="A0A6A5XIJ3"/>
<reference evidence="5" key="1">
    <citation type="journal article" date="2020" name="Stud. Mycol.">
        <title>101 Dothideomycetes genomes: a test case for predicting lifestyles and emergence of pathogens.</title>
        <authorList>
            <person name="Haridas S."/>
            <person name="Albert R."/>
            <person name="Binder M."/>
            <person name="Bloem J."/>
            <person name="Labutti K."/>
            <person name="Salamov A."/>
            <person name="Andreopoulos B."/>
            <person name="Baker S."/>
            <person name="Barry K."/>
            <person name="Bills G."/>
            <person name="Bluhm B."/>
            <person name="Cannon C."/>
            <person name="Castanera R."/>
            <person name="Culley D."/>
            <person name="Daum C."/>
            <person name="Ezra D."/>
            <person name="Gonzalez J."/>
            <person name="Henrissat B."/>
            <person name="Kuo A."/>
            <person name="Liang C."/>
            <person name="Lipzen A."/>
            <person name="Lutzoni F."/>
            <person name="Magnuson J."/>
            <person name="Mondo S."/>
            <person name="Nolan M."/>
            <person name="Ohm R."/>
            <person name="Pangilinan J."/>
            <person name="Park H.-J."/>
            <person name="Ramirez L."/>
            <person name="Alfaro M."/>
            <person name="Sun H."/>
            <person name="Tritt A."/>
            <person name="Yoshinaga Y."/>
            <person name="Zwiers L.-H."/>
            <person name="Turgeon B."/>
            <person name="Goodwin S."/>
            <person name="Spatafora J."/>
            <person name="Crous P."/>
            <person name="Grigoriev I."/>
        </authorList>
    </citation>
    <scope>NUCLEOTIDE SEQUENCE</scope>
    <source>
        <strain evidence="5">CBS 175.79</strain>
    </source>
</reference>
<dbReference type="InterPro" id="IPR007201">
    <property type="entry name" value="Mei2-like_Rrm_C"/>
</dbReference>
<keyword evidence="1 2" id="KW-0694">RNA-binding</keyword>
<proteinExistence type="predicted"/>
<feature type="region of interest" description="Disordered" evidence="3">
    <location>
        <begin position="1"/>
        <end position="52"/>
    </location>
</feature>